<sequence>MEEKTVEDLKQMARDKDLSGYSKMRKAELVELIGENYSIEEAEAWPEPVEEKESREKPVKEEIPDELEESEETEGIRSEVRGIEVDEIRSDEIIEPDIKPEESVRDQRDKNQTLKLFATGIIIGIIVLIVFLVVYFRL</sequence>
<dbReference type="SMART" id="SM00959">
    <property type="entry name" value="Rho_N"/>
    <property type="match status" value="1"/>
</dbReference>
<accession>A0A133USZ0</accession>
<feature type="transmembrane region" description="Helical" evidence="2">
    <location>
        <begin position="116"/>
        <end position="136"/>
    </location>
</feature>
<feature type="domain" description="Rho termination factor-like N-terminal" evidence="3">
    <location>
        <begin position="2"/>
        <end position="42"/>
    </location>
</feature>
<dbReference type="InterPro" id="IPR036269">
    <property type="entry name" value="Rho_N_sf"/>
</dbReference>
<name>A0A133USZ0_9EURY</name>
<dbReference type="Gene3D" id="1.10.720.10">
    <property type="match status" value="1"/>
</dbReference>
<evidence type="ECO:0000259" key="3">
    <source>
        <dbReference type="SMART" id="SM00959"/>
    </source>
</evidence>
<evidence type="ECO:0000256" key="2">
    <source>
        <dbReference type="SAM" id="Phobius"/>
    </source>
</evidence>
<dbReference type="Proteomes" id="UP000070463">
    <property type="component" value="Unassembled WGS sequence"/>
</dbReference>
<evidence type="ECO:0000313" key="4">
    <source>
        <dbReference type="EMBL" id="KXA97259.1"/>
    </source>
</evidence>
<feature type="region of interest" description="Disordered" evidence="1">
    <location>
        <begin position="44"/>
        <end position="80"/>
    </location>
</feature>
<dbReference type="EMBL" id="LHXR01000037">
    <property type="protein sequence ID" value="KXA97259.1"/>
    <property type="molecule type" value="Genomic_DNA"/>
</dbReference>
<dbReference type="SUPFAM" id="SSF68912">
    <property type="entry name" value="Rho N-terminal domain-like"/>
    <property type="match status" value="1"/>
</dbReference>
<keyword evidence="2" id="KW-0812">Transmembrane</keyword>
<dbReference type="InterPro" id="IPR011112">
    <property type="entry name" value="Rho-like_N"/>
</dbReference>
<protein>
    <recommendedName>
        <fullName evidence="3">Rho termination factor-like N-terminal domain-containing protein</fullName>
    </recommendedName>
</protein>
<dbReference type="Pfam" id="PF07498">
    <property type="entry name" value="Rho_N"/>
    <property type="match status" value="1"/>
</dbReference>
<comment type="caution">
    <text evidence="4">The sequence shown here is derived from an EMBL/GenBank/DDBJ whole genome shotgun (WGS) entry which is preliminary data.</text>
</comment>
<organism evidence="4 5">
    <name type="scientific">candidate division MSBL1 archaeon SCGC-AAA259I09</name>
    <dbReference type="NCBI Taxonomy" id="1698267"/>
    <lineage>
        <taxon>Archaea</taxon>
        <taxon>Methanobacteriati</taxon>
        <taxon>Methanobacteriota</taxon>
        <taxon>candidate division MSBL1</taxon>
    </lineage>
</organism>
<evidence type="ECO:0000256" key="1">
    <source>
        <dbReference type="SAM" id="MobiDB-lite"/>
    </source>
</evidence>
<dbReference type="AlphaFoldDB" id="A0A133USZ0"/>
<proteinExistence type="predicted"/>
<reference evidence="4 5" key="1">
    <citation type="journal article" date="2016" name="Sci. Rep.">
        <title>Metabolic traits of an uncultured archaeal lineage -MSBL1- from brine pools of the Red Sea.</title>
        <authorList>
            <person name="Mwirichia R."/>
            <person name="Alam I."/>
            <person name="Rashid M."/>
            <person name="Vinu M."/>
            <person name="Ba-Alawi W."/>
            <person name="Anthony Kamau A."/>
            <person name="Kamanda Ngugi D."/>
            <person name="Goker M."/>
            <person name="Klenk H.P."/>
            <person name="Bajic V."/>
            <person name="Stingl U."/>
        </authorList>
    </citation>
    <scope>NUCLEOTIDE SEQUENCE [LARGE SCALE GENOMIC DNA]</scope>
    <source>
        <strain evidence="4">SCGC-AAA259I09</strain>
    </source>
</reference>
<gene>
    <name evidence="4" type="ORF">AKJ37_03335</name>
</gene>
<dbReference type="GO" id="GO:0006353">
    <property type="term" value="P:DNA-templated transcription termination"/>
    <property type="evidence" value="ECO:0007669"/>
    <property type="project" value="InterPro"/>
</dbReference>
<feature type="compositionally biased region" description="Basic and acidic residues" evidence="1">
    <location>
        <begin position="49"/>
        <end position="62"/>
    </location>
</feature>
<keyword evidence="2" id="KW-1133">Transmembrane helix</keyword>
<keyword evidence="5" id="KW-1185">Reference proteome</keyword>
<keyword evidence="2" id="KW-0472">Membrane</keyword>
<feature type="compositionally biased region" description="Acidic residues" evidence="1">
    <location>
        <begin position="63"/>
        <end position="73"/>
    </location>
</feature>
<evidence type="ECO:0000313" key="5">
    <source>
        <dbReference type="Proteomes" id="UP000070463"/>
    </source>
</evidence>